<reference evidence="2 3" key="1">
    <citation type="journal article" date="2016" name="Mol. Biol. Evol.">
        <title>Comparative Genomics of Early-Diverging Mushroom-Forming Fungi Provides Insights into the Origins of Lignocellulose Decay Capabilities.</title>
        <authorList>
            <person name="Nagy L.G."/>
            <person name="Riley R."/>
            <person name="Tritt A."/>
            <person name="Adam C."/>
            <person name="Daum C."/>
            <person name="Floudas D."/>
            <person name="Sun H."/>
            <person name="Yadav J.S."/>
            <person name="Pangilinan J."/>
            <person name="Larsson K.H."/>
            <person name="Matsuura K."/>
            <person name="Barry K."/>
            <person name="Labutti K."/>
            <person name="Kuo R."/>
            <person name="Ohm R.A."/>
            <person name="Bhattacharya S.S."/>
            <person name="Shirouzu T."/>
            <person name="Yoshinaga Y."/>
            <person name="Martin F.M."/>
            <person name="Grigoriev I.V."/>
            <person name="Hibbett D.S."/>
        </authorList>
    </citation>
    <scope>NUCLEOTIDE SEQUENCE [LARGE SCALE GENOMIC DNA]</scope>
    <source>
        <strain evidence="2 3">HHB12733</strain>
    </source>
</reference>
<feature type="compositionally biased region" description="Basic and acidic residues" evidence="1">
    <location>
        <begin position="134"/>
        <end position="145"/>
    </location>
</feature>
<keyword evidence="3" id="KW-1185">Reference proteome</keyword>
<sequence>MRHPHTARAARRRRRRGRAACAPPPPTEQSWTATSSSGSTLASQVRTRAPASPSSLPSLSIREPSMPALLALASGPPPPARTTQDRLPYRAPLAPATPTPTASQPSPPSSLPLSTGPPPSRRALPRGPSVLHPPTREARGEEARRRGVGRYPARVACVCERGAHLLMRACKHTPAHGRCGRSSPPALRSRPCESTPGRCTASHPPPSTAHRASHLRPEPALGWCWYWSSWD</sequence>
<evidence type="ECO:0000313" key="3">
    <source>
        <dbReference type="Proteomes" id="UP000076842"/>
    </source>
</evidence>
<dbReference type="InParanoid" id="A0A165C9R1"/>
<dbReference type="AlphaFoldDB" id="A0A165C9R1"/>
<feature type="region of interest" description="Disordered" evidence="1">
    <location>
        <begin position="1"/>
        <end position="147"/>
    </location>
</feature>
<evidence type="ECO:0000256" key="1">
    <source>
        <dbReference type="SAM" id="MobiDB-lite"/>
    </source>
</evidence>
<dbReference type="Proteomes" id="UP000076842">
    <property type="component" value="Unassembled WGS sequence"/>
</dbReference>
<name>A0A165C9R1_9BASI</name>
<feature type="compositionally biased region" description="Basic residues" evidence="1">
    <location>
        <begin position="1"/>
        <end position="18"/>
    </location>
</feature>
<feature type="compositionally biased region" description="Low complexity" evidence="1">
    <location>
        <begin position="89"/>
        <end position="104"/>
    </location>
</feature>
<gene>
    <name evidence="2" type="ORF">CALCODRAFT_188135</name>
</gene>
<protein>
    <submittedName>
        <fullName evidence="2">Uncharacterized protein</fullName>
    </submittedName>
</protein>
<accession>A0A165C9R1</accession>
<feature type="compositionally biased region" description="Pro residues" evidence="1">
    <location>
        <begin position="105"/>
        <end position="120"/>
    </location>
</feature>
<dbReference type="EMBL" id="KV424173">
    <property type="protein sequence ID" value="KZT50457.1"/>
    <property type="molecule type" value="Genomic_DNA"/>
</dbReference>
<proteinExistence type="predicted"/>
<organism evidence="2 3">
    <name type="scientific">Calocera cornea HHB12733</name>
    <dbReference type="NCBI Taxonomy" id="1353952"/>
    <lineage>
        <taxon>Eukaryota</taxon>
        <taxon>Fungi</taxon>
        <taxon>Dikarya</taxon>
        <taxon>Basidiomycota</taxon>
        <taxon>Agaricomycotina</taxon>
        <taxon>Dacrymycetes</taxon>
        <taxon>Dacrymycetales</taxon>
        <taxon>Dacrymycetaceae</taxon>
        <taxon>Calocera</taxon>
    </lineage>
</organism>
<evidence type="ECO:0000313" key="2">
    <source>
        <dbReference type="EMBL" id="KZT50457.1"/>
    </source>
</evidence>
<feature type="region of interest" description="Disordered" evidence="1">
    <location>
        <begin position="174"/>
        <end position="214"/>
    </location>
</feature>
<feature type="compositionally biased region" description="Low complexity" evidence="1">
    <location>
        <begin position="30"/>
        <end position="74"/>
    </location>
</feature>